<dbReference type="EMBL" id="FPHE01000157">
    <property type="protein sequence ID" value="SFV66778.1"/>
    <property type="molecule type" value="Genomic_DNA"/>
</dbReference>
<gene>
    <name evidence="1" type="ORF">MNB_SV-12-1200</name>
</gene>
<evidence type="ECO:0000313" key="1">
    <source>
        <dbReference type="EMBL" id="SFV66778.1"/>
    </source>
</evidence>
<sequence>MKKFLLIITITITLILFTLFSDKANEVSKPYLAEFIESKIDKNIQIDIEEYKLDYNYITILAKVNKRSPIKIYGRFNALSKDLDINYTIESVEKIVTIKDITIPPNTTIHGNIKSQIKGVEASIDGVAISDIANLTLKNGKLNLDTMELSTKFILDIENLKNISFITKRDLKGELKIAGDIEKKGKRLHIKGVTNSFDGEIDFSLLNERVSANIKKISVEKISHTLNYPLILSAPLSGKLNYNLKTKQGRLDSDLTGARVIKNRLTELVKKFTGTDLTREVYTQTTLNAKLDKKSINFKLLAKSKRNQISIYDSKLNRVKNHINAKYRVDIDGKDIKGKIKGDINSPKITIDSSKFIEKKVKSVIDKYIDKKHQEKIKSRLKDFGLDEEERDKAINKAKDFLKGFL</sequence>
<dbReference type="AlphaFoldDB" id="A0A1W1CLP0"/>
<evidence type="ECO:0008006" key="2">
    <source>
        <dbReference type="Google" id="ProtNLM"/>
    </source>
</evidence>
<reference evidence="1" key="1">
    <citation type="submission" date="2016-10" db="EMBL/GenBank/DDBJ databases">
        <authorList>
            <person name="de Groot N.N."/>
        </authorList>
    </citation>
    <scope>NUCLEOTIDE SEQUENCE</scope>
</reference>
<organism evidence="1">
    <name type="scientific">hydrothermal vent metagenome</name>
    <dbReference type="NCBI Taxonomy" id="652676"/>
    <lineage>
        <taxon>unclassified sequences</taxon>
        <taxon>metagenomes</taxon>
        <taxon>ecological metagenomes</taxon>
    </lineage>
</organism>
<proteinExistence type="predicted"/>
<protein>
    <recommendedName>
        <fullName evidence="2">Periplasmic protein</fullName>
    </recommendedName>
</protein>
<accession>A0A1W1CLP0</accession>
<name>A0A1W1CLP0_9ZZZZ</name>